<comment type="caution">
    <text evidence="7">The sequence shown here is derived from an EMBL/GenBank/DDBJ whole genome shotgun (WGS) entry which is preliminary data.</text>
</comment>
<protein>
    <recommendedName>
        <fullName evidence="6">NnrU domain-containing protein</fullName>
    </recommendedName>
</protein>
<dbReference type="InterPro" id="IPR009915">
    <property type="entry name" value="NnrU_dom"/>
</dbReference>
<feature type="domain" description="NnrU" evidence="6">
    <location>
        <begin position="3"/>
        <end position="196"/>
    </location>
</feature>
<keyword evidence="2 5" id="KW-0812">Transmembrane</keyword>
<evidence type="ECO:0000256" key="1">
    <source>
        <dbReference type="ARBA" id="ARBA00004141"/>
    </source>
</evidence>
<evidence type="ECO:0000256" key="3">
    <source>
        <dbReference type="ARBA" id="ARBA00022989"/>
    </source>
</evidence>
<evidence type="ECO:0000256" key="2">
    <source>
        <dbReference type="ARBA" id="ARBA00022692"/>
    </source>
</evidence>
<sequence>MTLLILGLILFLAPHSVRIVADAWRGAQVARIGLPAWKGLYSAVSIVGLALIVWGYGIARTAPIDVWNPPVFTRHLASLFTLAAFVLLVAAYVPRNRIKAAIGHPMVAGVKLWAFAHLLANGTVADLLLFGSFLVWAILDFRSARRRDRSVGAARAGVSLDASPSLAADVVVVLVGIGVWALFAFQLHGWLFGVRPFG</sequence>
<reference evidence="7 8" key="1">
    <citation type="submission" date="2019-06" db="EMBL/GenBank/DDBJ databases">
        <title>Quisquiliibacterium sp. nov., isolated from a maize field.</title>
        <authorList>
            <person name="Lin S.-Y."/>
            <person name="Tsai C.-F."/>
            <person name="Young C.-C."/>
        </authorList>
    </citation>
    <scope>NUCLEOTIDE SEQUENCE [LARGE SCALE GENOMIC DNA]</scope>
    <source>
        <strain evidence="7 8">CC-CFT501</strain>
    </source>
</reference>
<gene>
    <name evidence="7" type="ORF">FHP08_13465</name>
</gene>
<dbReference type="Proteomes" id="UP000321548">
    <property type="component" value="Unassembled WGS sequence"/>
</dbReference>
<feature type="transmembrane region" description="Helical" evidence="5">
    <location>
        <begin position="113"/>
        <end position="139"/>
    </location>
</feature>
<evidence type="ECO:0000256" key="4">
    <source>
        <dbReference type="ARBA" id="ARBA00023136"/>
    </source>
</evidence>
<dbReference type="Pfam" id="PF07298">
    <property type="entry name" value="NnrU"/>
    <property type="match status" value="1"/>
</dbReference>
<dbReference type="EMBL" id="VDUY01000005">
    <property type="protein sequence ID" value="TXL64744.1"/>
    <property type="molecule type" value="Genomic_DNA"/>
</dbReference>
<evidence type="ECO:0000256" key="5">
    <source>
        <dbReference type="SAM" id="Phobius"/>
    </source>
</evidence>
<organism evidence="7 8">
    <name type="scientific">Zeimonas arvi</name>
    <dbReference type="NCBI Taxonomy" id="2498847"/>
    <lineage>
        <taxon>Bacteria</taxon>
        <taxon>Pseudomonadati</taxon>
        <taxon>Pseudomonadota</taxon>
        <taxon>Betaproteobacteria</taxon>
        <taxon>Burkholderiales</taxon>
        <taxon>Burkholderiaceae</taxon>
        <taxon>Zeimonas</taxon>
    </lineage>
</organism>
<keyword evidence="4 5" id="KW-0472">Membrane</keyword>
<proteinExistence type="predicted"/>
<keyword evidence="3 5" id="KW-1133">Transmembrane helix</keyword>
<evidence type="ECO:0000313" key="7">
    <source>
        <dbReference type="EMBL" id="TXL64744.1"/>
    </source>
</evidence>
<dbReference type="RefSeq" id="WP_147704993.1">
    <property type="nucleotide sequence ID" value="NZ_VDUY01000005.1"/>
</dbReference>
<dbReference type="GO" id="GO:0016020">
    <property type="term" value="C:membrane"/>
    <property type="evidence" value="ECO:0007669"/>
    <property type="project" value="UniProtKB-SubCell"/>
</dbReference>
<keyword evidence="8" id="KW-1185">Reference proteome</keyword>
<evidence type="ECO:0000313" key="8">
    <source>
        <dbReference type="Proteomes" id="UP000321548"/>
    </source>
</evidence>
<dbReference type="OrthoDB" id="5293641at2"/>
<feature type="transmembrane region" description="Helical" evidence="5">
    <location>
        <begin position="170"/>
        <end position="192"/>
    </location>
</feature>
<feature type="transmembrane region" description="Helical" evidence="5">
    <location>
        <begin position="40"/>
        <end position="59"/>
    </location>
</feature>
<dbReference type="AlphaFoldDB" id="A0A5C8NUA0"/>
<accession>A0A5C8NUA0</accession>
<feature type="transmembrane region" description="Helical" evidence="5">
    <location>
        <begin position="71"/>
        <end position="93"/>
    </location>
</feature>
<comment type="subcellular location">
    <subcellularLocation>
        <location evidence="1">Membrane</location>
        <topology evidence="1">Multi-pass membrane protein</topology>
    </subcellularLocation>
</comment>
<name>A0A5C8NUA0_9BURK</name>
<evidence type="ECO:0000259" key="6">
    <source>
        <dbReference type="Pfam" id="PF07298"/>
    </source>
</evidence>